<dbReference type="AlphaFoldDB" id="A0A841FNR9"/>
<organism evidence="2 3">
    <name type="scientific">Phytomonospora endophytica</name>
    <dbReference type="NCBI Taxonomy" id="714109"/>
    <lineage>
        <taxon>Bacteria</taxon>
        <taxon>Bacillati</taxon>
        <taxon>Actinomycetota</taxon>
        <taxon>Actinomycetes</taxon>
        <taxon>Micromonosporales</taxon>
        <taxon>Micromonosporaceae</taxon>
        <taxon>Phytomonospora</taxon>
    </lineage>
</organism>
<evidence type="ECO:0000313" key="3">
    <source>
        <dbReference type="Proteomes" id="UP000548476"/>
    </source>
</evidence>
<dbReference type="Proteomes" id="UP000548476">
    <property type="component" value="Unassembled WGS sequence"/>
</dbReference>
<proteinExistence type="predicted"/>
<accession>A0A841FNR9</accession>
<feature type="region of interest" description="Disordered" evidence="1">
    <location>
        <begin position="73"/>
        <end position="93"/>
    </location>
</feature>
<dbReference type="EMBL" id="JACHGT010000013">
    <property type="protein sequence ID" value="MBB6037746.1"/>
    <property type="molecule type" value="Genomic_DNA"/>
</dbReference>
<protein>
    <submittedName>
        <fullName evidence="2">Uncharacterized protein</fullName>
    </submittedName>
</protein>
<dbReference type="RefSeq" id="WP_184790555.1">
    <property type="nucleotide sequence ID" value="NZ_BONT01000054.1"/>
</dbReference>
<reference evidence="2 3" key="1">
    <citation type="submission" date="2020-08" db="EMBL/GenBank/DDBJ databases">
        <title>Genomic Encyclopedia of Type Strains, Phase IV (KMG-IV): sequencing the most valuable type-strain genomes for metagenomic binning, comparative biology and taxonomic classification.</title>
        <authorList>
            <person name="Goeker M."/>
        </authorList>
    </citation>
    <scope>NUCLEOTIDE SEQUENCE [LARGE SCALE GENOMIC DNA]</scope>
    <source>
        <strain evidence="2 3">YIM 65646</strain>
    </source>
</reference>
<gene>
    <name evidence="2" type="ORF">HNR73_005624</name>
</gene>
<comment type="caution">
    <text evidence="2">The sequence shown here is derived from an EMBL/GenBank/DDBJ whole genome shotgun (WGS) entry which is preliminary data.</text>
</comment>
<evidence type="ECO:0000256" key="1">
    <source>
        <dbReference type="SAM" id="MobiDB-lite"/>
    </source>
</evidence>
<sequence length="93" mass="10648">MFDPINDYDVRVLRIMLAFLARPGVTDVADCVDRRGFAKTINILTDHRNDLAIAARRDCHHLIRRGHARMVTDVQELSNDPTHEAPTNRGQDR</sequence>
<keyword evidence="3" id="KW-1185">Reference proteome</keyword>
<evidence type="ECO:0000313" key="2">
    <source>
        <dbReference type="EMBL" id="MBB6037746.1"/>
    </source>
</evidence>
<name>A0A841FNR9_9ACTN</name>